<evidence type="ECO:0000256" key="4">
    <source>
        <dbReference type="ARBA" id="ARBA00023284"/>
    </source>
</evidence>
<comment type="subcellular location">
    <subcellularLocation>
        <location evidence="1">Cell envelope</location>
    </subcellularLocation>
</comment>
<dbReference type="InterPro" id="IPR036249">
    <property type="entry name" value="Thioredoxin-like_sf"/>
</dbReference>
<evidence type="ECO:0000256" key="3">
    <source>
        <dbReference type="ARBA" id="ARBA00023157"/>
    </source>
</evidence>
<keyword evidence="7" id="KW-1185">Reference proteome</keyword>
<dbReference type="InterPro" id="IPR050553">
    <property type="entry name" value="Thioredoxin_ResA/DsbE_sf"/>
</dbReference>
<sequence>MAIYKLIMKFYYLILLVLLINSSCRQYNKEIVIQGNFPIVQNATIKLTELENYNKTIKVDNIVNGKYNIKLKDTKPGFYSLQISWPNLTPDTIVSPLGRTFTDGPFLISTSLYIDPNEAQNYKILITPPQTSNSFRQLTSKNVFKNLSIRVESTSSNSLLYDYFTSEFKKYQIYGMVLTDSLSVLRDSALANKDMSQYTSISNRMRNLWKVEILPKMLAERRNLFYKNKNSIIVPYLISITTDLQDYFGEYSHILNNLKGDALNSDYNKAALKRLSALKSIGMYQVLPKPVGLEPNGRKYIFNPHNDKFTLIEFWASWCPPCRASNPSLIKIYNKYKSKGFNVLGVSLDTDINNWKLAIREDRLPWRNISDLKNTESSDNTNRFNVVEIPQNFLIDNKGRIIGINLYDDELQNMLQKLFSINKKKN</sequence>
<dbReference type="Gene3D" id="3.40.30.10">
    <property type="entry name" value="Glutaredoxin"/>
    <property type="match status" value="1"/>
</dbReference>
<dbReference type="Pfam" id="PF13905">
    <property type="entry name" value="Thioredoxin_8"/>
    <property type="match status" value="1"/>
</dbReference>
<dbReference type="PROSITE" id="PS51352">
    <property type="entry name" value="THIOREDOXIN_2"/>
    <property type="match status" value="1"/>
</dbReference>
<comment type="caution">
    <text evidence="6">The sequence shown here is derived from an EMBL/GenBank/DDBJ whole genome shotgun (WGS) entry which is preliminary data.</text>
</comment>
<feature type="domain" description="Thioredoxin" evidence="5">
    <location>
        <begin position="242"/>
        <end position="426"/>
    </location>
</feature>
<dbReference type="SUPFAM" id="SSF52833">
    <property type="entry name" value="Thioredoxin-like"/>
    <property type="match status" value="1"/>
</dbReference>
<keyword evidence="3" id="KW-1015">Disulfide bond</keyword>
<dbReference type="InterPro" id="IPR012336">
    <property type="entry name" value="Thioredoxin-like_fold"/>
</dbReference>
<organism evidence="6 7">
    <name type="scientific">Pedobacter mendelii</name>
    <dbReference type="NCBI Taxonomy" id="1908240"/>
    <lineage>
        <taxon>Bacteria</taxon>
        <taxon>Pseudomonadati</taxon>
        <taxon>Bacteroidota</taxon>
        <taxon>Sphingobacteriia</taxon>
        <taxon>Sphingobacteriales</taxon>
        <taxon>Sphingobacteriaceae</taxon>
        <taxon>Pedobacter</taxon>
    </lineage>
</organism>
<dbReference type="PANTHER" id="PTHR42852:SF6">
    <property type="entry name" value="THIOL:DISULFIDE INTERCHANGE PROTEIN DSBE"/>
    <property type="match status" value="1"/>
</dbReference>
<evidence type="ECO:0000313" key="7">
    <source>
        <dbReference type="Proteomes" id="UP000645390"/>
    </source>
</evidence>
<dbReference type="EMBL" id="BMDJ01000011">
    <property type="protein sequence ID" value="GGI28667.1"/>
    <property type="molecule type" value="Genomic_DNA"/>
</dbReference>
<evidence type="ECO:0000256" key="1">
    <source>
        <dbReference type="ARBA" id="ARBA00004196"/>
    </source>
</evidence>
<name>A0ABQ2BPV8_9SPHI</name>
<dbReference type="InterPro" id="IPR017937">
    <property type="entry name" value="Thioredoxin_CS"/>
</dbReference>
<dbReference type="PANTHER" id="PTHR42852">
    <property type="entry name" value="THIOL:DISULFIDE INTERCHANGE PROTEIN DSBE"/>
    <property type="match status" value="1"/>
</dbReference>
<proteinExistence type="predicted"/>
<dbReference type="RefSeq" id="WP_188416713.1">
    <property type="nucleotide sequence ID" value="NZ_BMDJ01000011.1"/>
</dbReference>
<dbReference type="CDD" id="cd02966">
    <property type="entry name" value="TlpA_like_family"/>
    <property type="match status" value="1"/>
</dbReference>
<reference evidence="7" key="1">
    <citation type="journal article" date="2019" name="Int. J. Syst. Evol. Microbiol.">
        <title>The Global Catalogue of Microorganisms (GCM) 10K type strain sequencing project: providing services to taxonomists for standard genome sequencing and annotation.</title>
        <authorList>
            <consortium name="The Broad Institute Genomics Platform"/>
            <consortium name="The Broad Institute Genome Sequencing Center for Infectious Disease"/>
            <person name="Wu L."/>
            <person name="Ma J."/>
        </authorList>
    </citation>
    <scope>NUCLEOTIDE SEQUENCE [LARGE SCALE GENOMIC DNA]</scope>
    <source>
        <strain evidence="7">CCM 8939</strain>
    </source>
</reference>
<protein>
    <recommendedName>
        <fullName evidence="5">Thioredoxin domain-containing protein</fullName>
    </recommendedName>
</protein>
<dbReference type="PROSITE" id="PS00194">
    <property type="entry name" value="THIOREDOXIN_1"/>
    <property type="match status" value="1"/>
</dbReference>
<accession>A0ABQ2BPV8</accession>
<evidence type="ECO:0000259" key="5">
    <source>
        <dbReference type="PROSITE" id="PS51352"/>
    </source>
</evidence>
<evidence type="ECO:0000313" key="6">
    <source>
        <dbReference type="EMBL" id="GGI28667.1"/>
    </source>
</evidence>
<gene>
    <name evidence="6" type="ORF">GCM10008119_33790</name>
</gene>
<keyword evidence="4" id="KW-0676">Redox-active center</keyword>
<evidence type="ECO:0000256" key="2">
    <source>
        <dbReference type="ARBA" id="ARBA00022748"/>
    </source>
</evidence>
<dbReference type="Proteomes" id="UP000645390">
    <property type="component" value="Unassembled WGS sequence"/>
</dbReference>
<keyword evidence="2" id="KW-0201">Cytochrome c-type biogenesis</keyword>
<dbReference type="InterPro" id="IPR013766">
    <property type="entry name" value="Thioredoxin_domain"/>
</dbReference>